<evidence type="ECO:0000313" key="2">
    <source>
        <dbReference type="Proteomes" id="UP000601361"/>
    </source>
</evidence>
<reference evidence="2" key="1">
    <citation type="journal article" date="2019" name="Int. J. Syst. Evol. Microbiol.">
        <title>The Global Catalogue of Microorganisms (GCM) 10K type strain sequencing project: providing services to taxonomists for standard genome sequencing and annotation.</title>
        <authorList>
            <consortium name="The Broad Institute Genomics Platform"/>
            <consortium name="The Broad Institute Genome Sequencing Center for Infectious Disease"/>
            <person name="Wu L."/>
            <person name="Ma J."/>
        </authorList>
    </citation>
    <scope>NUCLEOTIDE SEQUENCE [LARGE SCALE GENOMIC DNA]</scope>
    <source>
        <strain evidence="2">CGMCC 1.12990</strain>
    </source>
</reference>
<accession>A0ABQ1X2X6</accession>
<dbReference type="EMBL" id="BMGS01000011">
    <property type="protein sequence ID" value="GGG57310.1"/>
    <property type="molecule type" value="Genomic_DNA"/>
</dbReference>
<sequence length="70" mass="7755">MNTSEKLAHYLGALLVIATALARGFHYLEAKQASPPLVFGFLLIVGAQRQYIKRLERHAAEPKAPTQPLQ</sequence>
<gene>
    <name evidence="1" type="ORF">GCM10011378_36770</name>
</gene>
<evidence type="ECO:0000313" key="1">
    <source>
        <dbReference type="EMBL" id="GGG57310.1"/>
    </source>
</evidence>
<organism evidence="1 2">
    <name type="scientific">Hymenobacter glacieicola</name>
    <dbReference type="NCBI Taxonomy" id="1562124"/>
    <lineage>
        <taxon>Bacteria</taxon>
        <taxon>Pseudomonadati</taxon>
        <taxon>Bacteroidota</taxon>
        <taxon>Cytophagia</taxon>
        <taxon>Cytophagales</taxon>
        <taxon>Hymenobacteraceae</taxon>
        <taxon>Hymenobacter</taxon>
    </lineage>
</organism>
<name>A0ABQ1X2X6_9BACT</name>
<protein>
    <submittedName>
        <fullName evidence="1">Uncharacterized protein</fullName>
    </submittedName>
</protein>
<comment type="caution">
    <text evidence="1">The sequence shown here is derived from an EMBL/GenBank/DDBJ whole genome shotgun (WGS) entry which is preliminary data.</text>
</comment>
<proteinExistence type="predicted"/>
<dbReference type="Proteomes" id="UP000601361">
    <property type="component" value="Unassembled WGS sequence"/>
</dbReference>
<keyword evidence="2" id="KW-1185">Reference proteome</keyword>